<dbReference type="PANTHER" id="PTHR45703:SF1">
    <property type="entry name" value="DYNEINS HEAVY CHAIN"/>
    <property type="match status" value="1"/>
</dbReference>
<name>A0A9D4MS16_DREPO</name>
<dbReference type="GO" id="GO:0030286">
    <property type="term" value="C:dynein complex"/>
    <property type="evidence" value="ECO:0007669"/>
    <property type="project" value="UniProtKB-KW"/>
</dbReference>
<evidence type="ECO:0000256" key="5">
    <source>
        <dbReference type="ARBA" id="ARBA00022741"/>
    </source>
</evidence>
<dbReference type="GO" id="GO:0005930">
    <property type="term" value="C:axoneme"/>
    <property type="evidence" value="ECO:0007669"/>
    <property type="project" value="UniProtKB-SubCell"/>
</dbReference>
<dbReference type="Pfam" id="PF12774">
    <property type="entry name" value="AAA_6"/>
    <property type="match status" value="1"/>
</dbReference>
<dbReference type="EMBL" id="JAIWYP010000001">
    <property type="protein sequence ID" value="KAH3881436.1"/>
    <property type="molecule type" value="Genomic_DNA"/>
</dbReference>
<keyword evidence="8 13" id="KW-0175">Coiled coil</keyword>
<keyword evidence="4" id="KW-0677">Repeat</keyword>
<comment type="subcellular location">
    <subcellularLocation>
        <location evidence="1">Cytoplasm</location>
        <location evidence="1">Cytoskeleton</location>
        <location evidence="1">Cilium axoneme</location>
    </subcellularLocation>
</comment>
<dbReference type="GO" id="GO:0045505">
    <property type="term" value="F:dynein intermediate chain binding"/>
    <property type="evidence" value="ECO:0007669"/>
    <property type="project" value="InterPro"/>
</dbReference>
<keyword evidence="3" id="KW-0493">Microtubule</keyword>
<comment type="caution">
    <text evidence="16">The sequence shown here is derived from an EMBL/GenBank/DDBJ whole genome shotgun (WGS) entry which is preliminary data.</text>
</comment>
<dbReference type="FunFam" id="3.20.180.20:FF:000003">
    <property type="entry name" value="Dynein heavy chain 12, axonemal"/>
    <property type="match status" value="1"/>
</dbReference>
<dbReference type="InterPro" id="IPR043157">
    <property type="entry name" value="Dynein_AAA1S"/>
</dbReference>
<evidence type="ECO:0000256" key="9">
    <source>
        <dbReference type="ARBA" id="ARBA00023069"/>
    </source>
</evidence>
<dbReference type="InterPro" id="IPR027417">
    <property type="entry name" value="P-loop_NTPase"/>
</dbReference>
<evidence type="ECO:0000259" key="14">
    <source>
        <dbReference type="Pfam" id="PF08393"/>
    </source>
</evidence>
<evidence type="ECO:0000256" key="4">
    <source>
        <dbReference type="ARBA" id="ARBA00022737"/>
    </source>
</evidence>
<reference evidence="16" key="1">
    <citation type="journal article" date="2019" name="bioRxiv">
        <title>The Genome of the Zebra Mussel, Dreissena polymorpha: A Resource for Invasive Species Research.</title>
        <authorList>
            <person name="McCartney M.A."/>
            <person name="Auch B."/>
            <person name="Kono T."/>
            <person name="Mallez S."/>
            <person name="Zhang Y."/>
            <person name="Obille A."/>
            <person name="Becker A."/>
            <person name="Abrahante J.E."/>
            <person name="Garbe J."/>
            <person name="Badalamenti J.P."/>
            <person name="Herman A."/>
            <person name="Mangelson H."/>
            <person name="Liachko I."/>
            <person name="Sullivan S."/>
            <person name="Sone E.D."/>
            <person name="Koren S."/>
            <person name="Silverstein K.A.T."/>
            <person name="Beckman K.B."/>
            <person name="Gohl D.M."/>
        </authorList>
    </citation>
    <scope>NUCLEOTIDE SEQUENCE</scope>
    <source>
        <strain evidence="16">Duluth1</strain>
        <tissue evidence="16">Whole animal</tissue>
    </source>
</reference>
<evidence type="ECO:0000256" key="11">
    <source>
        <dbReference type="ARBA" id="ARBA00023212"/>
    </source>
</evidence>
<dbReference type="Proteomes" id="UP000828390">
    <property type="component" value="Unassembled WGS sequence"/>
</dbReference>
<evidence type="ECO:0000313" key="16">
    <source>
        <dbReference type="EMBL" id="KAH3881436.1"/>
    </source>
</evidence>
<dbReference type="GO" id="GO:0005524">
    <property type="term" value="F:ATP binding"/>
    <property type="evidence" value="ECO:0007669"/>
    <property type="project" value="UniProtKB-KW"/>
</dbReference>
<feature type="coiled-coil region" evidence="13">
    <location>
        <begin position="896"/>
        <end position="923"/>
    </location>
</feature>
<dbReference type="FunFam" id="1.20.140.100:FF:000004">
    <property type="entry name" value="Dynein axonemal heavy chain 6"/>
    <property type="match status" value="1"/>
</dbReference>
<dbReference type="GO" id="GO:0005874">
    <property type="term" value="C:microtubule"/>
    <property type="evidence" value="ECO:0007669"/>
    <property type="project" value="UniProtKB-KW"/>
</dbReference>
<keyword evidence="7" id="KW-0243">Dynein</keyword>
<reference evidence="16" key="2">
    <citation type="submission" date="2020-11" db="EMBL/GenBank/DDBJ databases">
        <authorList>
            <person name="McCartney M.A."/>
            <person name="Auch B."/>
            <person name="Kono T."/>
            <person name="Mallez S."/>
            <person name="Becker A."/>
            <person name="Gohl D.M."/>
            <person name="Silverstein K.A.T."/>
            <person name="Koren S."/>
            <person name="Bechman K.B."/>
            <person name="Herman A."/>
            <person name="Abrahante J.E."/>
            <person name="Garbe J."/>
        </authorList>
    </citation>
    <scope>NUCLEOTIDE SEQUENCE</scope>
    <source>
        <strain evidence="16">Duluth1</strain>
        <tissue evidence="16">Whole animal</tissue>
    </source>
</reference>
<dbReference type="InterPro" id="IPR042228">
    <property type="entry name" value="Dynein_linker_3"/>
</dbReference>
<evidence type="ECO:0000256" key="8">
    <source>
        <dbReference type="ARBA" id="ARBA00023054"/>
    </source>
</evidence>
<keyword evidence="10" id="KW-0505">Motor protein</keyword>
<gene>
    <name evidence="16" type="ORF">DPMN_005362</name>
</gene>
<dbReference type="Gene3D" id="1.20.140.100">
    <property type="entry name" value="Dynein heavy chain, N-terminal domain 2"/>
    <property type="match status" value="1"/>
</dbReference>
<dbReference type="GO" id="GO:0007018">
    <property type="term" value="P:microtubule-based movement"/>
    <property type="evidence" value="ECO:0007669"/>
    <property type="project" value="InterPro"/>
</dbReference>
<dbReference type="Gene3D" id="1.20.58.1120">
    <property type="match status" value="1"/>
</dbReference>
<keyword evidence="12" id="KW-0966">Cell projection</keyword>
<evidence type="ECO:0000256" key="12">
    <source>
        <dbReference type="ARBA" id="ARBA00023273"/>
    </source>
</evidence>
<dbReference type="Gene3D" id="1.10.287.2620">
    <property type="match status" value="1"/>
</dbReference>
<dbReference type="Gene3D" id="1.10.8.710">
    <property type="match status" value="1"/>
</dbReference>
<evidence type="ECO:0000256" key="6">
    <source>
        <dbReference type="ARBA" id="ARBA00022840"/>
    </source>
</evidence>
<dbReference type="InterPro" id="IPR026983">
    <property type="entry name" value="DHC"/>
</dbReference>
<protein>
    <recommendedName>
        <fullName evidence="18">Dynein heavy chain</fullName>
    </recommendedName>
</protein>
<dbReference type="GO" id="GO:0051959">
    <property type="term" value="F:dynein light intermediate chain binding"/>
    <property type="evidence" value="ECO:0007669"/>
    <property type="project" value="InterPro"/>
</dbReference>
<keyword evidence="2" id="KW-0963">Cytoplasm</keyword>
<dbReference type="SUPFAM" id="SSF52540">
    <property type="entry name" value="P-loop containing nucleoside triphosphate hydrolases"/>
    <property type="match status" value="2"/>
</dbReference>
<evidence type="ECO:0000313" key="17">
    <source>
        <dbReference type="Proteomes" id="UP000828390"/>
    </source>
</evidence>
<feature type="domain" description="Dynein heavy chain hydrolytic ATP-binding dynein motor region" evidence="15">
    <location>
        <begin position="1472"/>
        <end position="1798"/>
    </location>
</feature>
<keyword evidence="17" id="KW-1185">Reference proteome</keyword>
<evidence type="ECO:0000256" key="2">
    <source>
        <dbReference type="ARBA" id="ARBA00022490"/>
    </source>
</evidence>
<keyword evidence="11" id="KW-0206">Cytoskeleton</keyword>
<dbReference type="PANTHER" id="PTHR45703">
    <property type="entry name" value="DYNEIN HEAVY CHAIN"/>
    <property type="match status" value="1"/>
</dbReference>
<evidence type="ECO:0000256" key="7">
    <source>
        <dbReference type="ARBA" id="ARBA00023017"/>
    </source>
</evidence>
<dbReference type="FunFam" id="1.10.287.2620:FF:000002">
    <property type="entry name" value="Dynein heavy chain 2, axonemal"/>
    <property type="match status" value="1"/>
</dbReference>
<evidence type="ECO:0008006" key="18">
    <source>
        <dbReference type="Google" id="ProtNLM"/>
    </source>
</evidence>
<dbReference type="InterPro" id="IPR035699">
    <property type="entry name" value="AAA_6"/>
</dbReference>
<dbReference type="FunFam" id="1.20.58.1120:FF:000005">
    <property type="entry name" value="Dynein, axonemal, heavy chain 12"/>
    <property type="match status" value="1"/>
</dbReference>
<dbReference type="Gene3D" id="3.40.50.300">
    <property type="entry name" value="P-loop containing nucleotide triphosphate hydrolases"/>
    <property type="match status" value="2"/>
</dbReference>
<proteinExistence type="predicted"/>
<dbReference type="InterPro" id="IPR042222">
    <property type="entry name" value="Dynein_2_N"/>
</dbReference>
<dbReference type="Pfam" id="PF08393">
    <property type="entry name" value="DHC_N2"/>
    <property type="match status" value="1"/>
</dbReference>
<evidence type="ECO:0000256" key="1">
    <source>
        <dbReference type="ARBA" id="ARBA00004430"/>
    </source>
</evidence>
<dbReference type="FunFam" id="3.40.50.300:FF:000044">
    <property type="entry name" value="Dynein heavy chain 5, axonemal"/>
    <property type="match status" value="1"/>
</dbReference>
<keyword evidence="9" id="KW-0969">Cilium</keyword>
<feature type="non-terminal residue" evidence="16">
    <location>
        <position position="1"/>
    </location>
</feature>
<keyword evidence="6" id="KW-0067">ATP-binding</keyword>
<evidence type="ECO:0000256" key="10">
    <source>
        <dbReference type="ARBA" id="ARBA00023175"/>
    </source>
</evidence>
<dbReference type="FunFam" id="1.10.8.710:FF:000004">
    <property type="entry name" value="Dynein axonemal heavy chain 6"/>
    <property type="match status" value="1"/>
</dbReference>
<evidence type="ECO:0000256" key="3">
    <source>
        <dbReference type="ARBA" id="ARBA00022701"/>
    </source>
</evidence>
<evidence type="ECO:0000259" key="15">
    <source>
        <dbReference type="Pfam" id="PF12774"/>
    </source>
</evidence>
<keyword evidence="5" id="KW-0547">Nucleotide-binding</keyword>
<organism evidence="16 17">
    <name type="scientific">Dreissena polymorpha</name>
    <name type="common">Zebra mussel</name>
    <name type="synonym">Mytilus polymorpha</name>
    <dbReference type="NCBI Taxonomy" id="45954"/>
    <lineage>
        <taxon>Eukaryota</taxon>
        <taxon>Metazoa</taxon>
        <taxon>Spiralia</taxon>
        <taxon>Lophotrochozoa</taxon>
        <taxon>Mollusca</taxon>
        <taxon>Bivalvia</taxon>
        <taxon>Autobranchia</taxon>
        <taxon>Heteroconchia</taxon>
        <taxon>Euheterodonta</taxon>
        <taxon>Imparidentia</taxon>
        <taxon>Neoheterodontei</taxon>
        <taxon>Myida</taxon>
        <taxon>Dreissenoidea</taxon>
        <taxon>Dreissenidae</taxon>
        <taxon>Dreissena</taxon>
    </lineage>
</organism>
<accession>A0A9D4MS16</accession>
<dbReference type="Gene3D" id="3.20.180.20">
    <property type="entry name" value="Dynein heavy chain, N-terminal domain 2"/>
    <property type="match status" value="1"/>
</dbReference>
<feature type="domain" description="Dynein heavy chain linker" evidence="14">
    <location>
        <begin position="940"/>
        <end position="1342"/>
    </location>
</feature>
<sequence length="1850" mass="211561">MPHKQRHGFAVAQPNDFEKQHRPSAFQHLPPLSAREPAYSERPHILERGSWTKAAPIKEKKHHCHVSDSIGNNYSPSARNLTSSYIYENYKGHYTGEESYYLTPRIRSLSPPPQLDVNGFLTVRAPKSILPPTDGHFSETTSWIYGVNCRNAGNRSARSYKSEPDFHNRVPGYTMLPPLQSTSGMGSDLETTVGSTGGKSVDNEKSLRFFLGVKSGPNSMSESGDSGFGMSGYAPEMTPVPEVTEGQNGHTKENDPDLHLDLQGSNEQVEVTEINGYSDKYDADTKEVLKVEFPPFYFSTHGLSRPSTPIEEDRGRYFSLLNNAITADMVSTVEDSTLAGIYRFVPDTLLALTQAKHEFLEEMQDDRRFAIKKAIVDYLLLDKKEQDRLGVPIPAKPSNSAGRYGYPWHDRMNQVREFMKTDVYITHPAMFSILYHFHEKYGTFRLIDIPGLHAVMPVTMETFLQHVQRSTKVGVSHLENDWLPECCGIVDLRREEVEQWMPQDDEVLRQEKMDHFFNSVATLMSNLLRSAVINSISDLVDLIEEYTGGNQYDGEYDIYSGLALPQKIHPVRIFMKEDMENAQVIFSPLFPELCEFFNAIIDFMVISVSQLPRIEHLLFEAVENLDITFIRTVHVEEEVVVNAKERIKTVIYNNHHGPSKYRSIYEPYKHLLSVEADRKVDKFLSRDRTLREYTQEIEKLRTMESDIRSFPVLVPMHLFLLDCSHFNQSFLLDCSHFNQWMIDRALHLIKRMVDNIVTVSEGFNRSICKQYDKIVKSIMRHAEKTDELVAQMKYVEGLRAGELLHLKEKQEVAAGNLLFLMHYAKLSPNDILLNNNTFSWAERILPMITRTELTLQKEHEIYTNKMLERQRNFQQDLDDVARRLKEFASKDRMSEAEVYMAELKDIQAKIEAFQEEKVLINREEQMLAVENLTSYPQIQEFMVQKEPYDKLWTTAVHFHAQNEKWTKGPLLNVNAEVVEEEIQQLWKTVYKLIKNFAQQDHRGPMRAATTIKSKLQRFQINLPLINALCNPGIKERHWAMMSEKVGFNITPTEETPLEEVLHLGLEKYLDKLQMISSQASKEFALENAMRKMKQDWKNMFFTFVPYKDTKISILAAPDDVQVLLDDHIVKTMTMKGSPFIGPFEEEINQWDSLLHRMKATLDSWLKVQAAWLYLEPIFGSEDIRSQIPVEGQMFVEVDGHWKTIMENAVLNTEALVVVSQDSMLEKLKYSESMLEDIQRGLNLYLEKKRLFFPRFFFLSNDELLEILSETKDPLRVQPHLKKCFEGISQLSFTPDKVITAMESAEKEVVTLSETIIPADAKGLVEIWLSKVEEKMKLSLKEVSLKATDGYGKTSRREWVLQWPGQVVLAASQIHWTAEVTQAIKGHFLGPYLQKSNKQIDEIVTMVRGSLSKMARITLGALIVLDVHARDVVQHLVDIEIKSPLDFSWISQLRYYREESIINVRMITTTVAYGYEYLGNTGRLVITPLTDRCYRTLMGALLLNLGGAPEGPAGTGKTETSKDLAKAVAKQCVVFNCSDGLDYQAMGKFFKGLAQSGAWACFDEFNRIELEVLSVIAQQVQTIQRAIAEQLTLFVFEGTEISLDPTCTIFITMNPGYAGRAELPDNLKVLFRTVAMMIPDYAMIAEISLYSMGFVEARSLSTKIVATYKLCSEQLSSQHHYDYGMRAVKSVLTAAGNLKIKYPEQREDVLVLRSINDVNLPKFLSHDIPLFEGIISDLFPGVMLPKPDYDALEAALLKRIEARNLQAVQYFIDKIVQIYDMILVRHGLMIVGDPLAGKTSSFTVLSEALADLHDQGLMEENGVWYRVINPKAVTMGQLYGRFDPVSHEWTD</sequence>
<dbReference type="InterPro" id="IPR013602">
    <property type="entry name" value="Dynein_heavy_linker"/>
</dbReference>
<evidence type="ECO:0000256" key="13">
    <source>
        <dbReference type="SAM" id="Coils"/>
    </source>
</evidence>